<dbReference type="InterPro" id="IPR036388">
    <property type="entry name" value="WH-like_DNA-bd_sf"/>
</dbReference>
<keyword evidence="17" id="KW-1185">Reference proteome</keyword>
<dbReference type="Gene3D" id="2.30.30.90">
    <property type="match status" value="1"/>
</dbReference>
<dbReference type="InterPro" id="IPR043135">
    <property type="entry name" value="Fur_C"/>
</dbReference>
<feature type="binding site" evidence="13">
    <location>
        <position position="102"/>
    </location>
    <ligand>
        <name>Zn(2+)</name>
        <dbReference type="ChEBI" id="CHEBI:29105"/>
    </ligand>
</feature>
<feature type="binding site" evidence="14">
    <location>
        <position position="98"/>
    </location>
    <ligand>
        <name>Fe cation</name>
        <dbReference type="ChEBI" id="CHEBI:24875"/>
    </ligand>
</feature>
<dbReference type="Pfam" id="PF01475">
    <property type="entry name" value="FUR"/>
    <property type="match status" value="1"/>
</dbReference>
<dbReference type="GO" id="GO:0008270">
    <property type="term" value="F:zinc ion binding"/>
    <property type="evidence" value="ECO:0007669"/>
    <property type="project" value="TreeGrafter"/>
</dbReference>
<dbReference type="InterPro" id="IPR007167">
    <property type="entry name" value="Fe-transptr_FeoA-like"/>
</dbReference>
<evidence type="ECO:0000256" key="10">
    <source>
        <dbReference type="ARBA" id="ARBA00023015"/>
    </source>
</evidence>
<dbReference type="InterPro" id="IPR002481">
    <property type="entry name" value="FUR"/>
</dbReference>
<keyword evidence="11" id="KW-0238">DNA-binding</keyword>
<evidence type="ECO:0000259" key="15">
    <source>
        <dbReference type="SMART" id="SM00899"/>
    </source>
</evidence>
<dbReference type="SUPFAM" id="SSF46785">
    <property type="entry name" value="Winged helix' DNA-binding domain"/>
    <property type="match status" value="1"/>
</dbReference>
<accession>A0A7W0CAU8</accession>
<protein>
    <recommendedName>
        <fullName evidence="4">Ferric uptake regulation protein</fullName>
    </recommendedName>
</protein>
<evidence type="ECO:0000256" key="7">
    <source>
        <dbReference type="ARBA" id="ARBA00022723"/>
    </source>
</evidence>
<gene>
    <name evidence="16" type="ORF">HNR65_002652</name>
</gene>
<dbReference type="PANTHER" id="PTHR33202">
    <property type="entry name" value="ZINC UPTAKE REGULATION PROTEIN"/>
    <property type="match status" value="1"/>
</dbReference>
<keyword evidence="9 14" id="KW-0408">Iron</keyword>
<dbReference type="GO" id="GO:0000976">
    <property type="term" value="F:transcription cis-regulatory region binding"/>
    <property type="evidence" value="ECO:0007669"/>
    <property type="project" value="TreeGrafter"/>
</dbReference>
<comment type="subcellular location">
    <subcellularLocation>
        <location evidence="1">Cytoplasm</location>
    </subcellularLocation>
</comment>
<dbReference type="FunFam" id="3.30.1490.190:FF:000001">
    <property type="entry name" value="Ferric uptake regulation protein"/>
    <property type="match status" value="1"/>
</dbReference>
<proteinExistence type="inferred from homology"/>
<dbReference type="AlphaFoldDB" id="A0A7W0CAU8"/>
<dbReference type="InterPro" id="IPR008988">
    <property type="entry name" value="Transcriptional_repressor_C"/>
</dbReference>
<comment type="caution">
    <text evidence="16">The sequence shown here is derived from an EMBL/GenBank/DDBJ whole genome shotgun (WGS) entry which is preliminary data.</text>
</comment>
<dbReference type="SUPFAM" id="SSF50037">
    <property type="entry name" value="C-terminal domain of transcriptional repressors"/>
    <property type="match status" value="1"/>
</dbReference>
<keyword evidence="10" id="KW-0805">Transcription regulation</keyword>
<sequence length="238" mass="27312">MAHVHKYERQQFEKLFRQEQIDHLDKRLQILDAFLQIEGHVTAGLLEQKLQEKHGDQFSENFVTETLELMCRFGFARKNRFQNGEAQYEHRHLGHHHDHMICTKCGRVIEFENQHIEALQQEVAHSYGFHLLQHRLEMYGICSDCMQQRMHQMPLYAAKPGERVVITELTGGSSSRLRLMSMGLRVDDHVEIITNYGRGQVVVAAGNQRYVLGRGLAGKIIVEPQAGKNSGKGADAAR</sequence>
<evidence type="ECO:0000256" key="2">
    <source>
        <dbReference type="ARBA" id="ARBA00007957"/>
    </source>
</evidence>
<keyword evidence="5" id="KW-0963">Cytoplasm</keyword>
<feature type="binding site" evidence="14">
    <location>
        <position position="117"/>
    </location>
    <ligand>
        <name>Fe cation</name>
        <dbReference type="ChEBI" id="CHEBI:24875"/>
    </ligand>
</feature>
<dbReference type="CDD" id="cd07153">
    <property type="entry name" value="Fur_like"/>
    <property type="match status" value="1"/>
</dbReference>
<feature type="domain" description="Ferrous iron transporter FeoA-like" evidence="15">
    <location>
        <begin position="153"/>
        <end position="224"/>
    </location>
</feature>
<feature type="binding site" evidence="13">
    <location>
        <position position="105"/>
    </location>
    <ligand>
        <name>Zn(2+)</name>
        <dbReference type="ChEBI" id="CHEBI:29105"/>
    </ligand>
</feature>
<evidence type="ECO:0000313" key="16">
    <source>
        <dbReference type="EMBL" id="MBA2882310.1"/>
    </source>
</evidence>
<evidence type="ECO:0000313" key="17">
    <source>
        <dbReference type="Proteomes" id="UP000525298"/>
    </source>
</evidence>
<dbReference type="PANTHER" id="PTHR33202:SF2">
    <property type="entry name" value="FERRIC UPTAKE REGULATION PROTEIN"/>
    <property type="match status" value="1"/>
</dbReference>
<feature type="binding site" evidence="14">
    <location>
        <position position="96"/>
    </location>
    <ligand>
        <name>Fe cation</name>
        <dbReference type="ChEBI" id="CHEBI:24875"/>
    </ligand>
</feature>
<evidence type="ECO:0000256" key="4">
    <source>
        <dbReference type="ARBA" id="ARBA00020910"/>
    </source>
</evidence>
<dbReference type="RefSeq" id="WP_181551948.1">
    <property type="nucleotide sequence ID" value="NZ_JACDUS010000008.1"/>
</dbReference>
<organism evidence="16 17">
    <name type="scientific">Desulfosalsimonas propionicica</name>
    <dbReference type="NCBI Taxonomy" id="332175"/>
    <lineage>
        <taxon>Bacteria</taxon>
        <taxon>Pseudomonadati</taxon>
        <taxon>Thermodesulfobacteriota</taxon>
        <taxon>Desulfobacteria</taxon>
        <taxon>Desulfobacterales</taxon>
        <taxon>Desulfosalsimonadaceae</taxon>
        <taxon>Desulfosalsimonas</taxon>
    </lineage>
</organism>
<comment type="cofactor">
    <cofactor evidence="14">
        <name>Mn(2+)</name>
        <dbReference type="ChEBI" id="CHEBI:29035"/>
    </cofactor>
    <cofactor evidence="14">
        <name>Fe(2+)</name>
        <dbReference type="ChEBI" id="CHEBI:29033"/>
    </cofactor>
    <text evidence="14">Binds 1 Mn(2+) or Fe(2+) ion per subunit.</text>
</comment>
<keyword evidence="7 13" id="KW-0479">Metal-binding</keyword>
<keyword evidence="8 13" id="KW-0862">Zinc</keyword>
<dbReference type="InterPro" id="IPR038157">
    <property type="entry name" value="FeoA_core_dom"/>
</dbReference>
<name>A0A7W0CAU8_9BACT</name>
<keyword evidence="12" id="KW-0804">Transcription</keyword>
<dbReference type="EMBL" id="JACDUS010000008">
    <property type="protein sequence ID" value="MBA2882310.1"/>
    <property type="molecule type" value="Genomic_DNA"/>
</dbReference>
<evidence type="ECO:0000256" key="6">
    <source>
        <dbReference type="ARBA" id="ARBA00022491"/>
    </source>
</evidence>
<evidence type="ECO:0000256" key="13">
    <source>
        <dbReference type="PIRSR" id="PIRSR602481-1"/>
    </source>
</evidence>
<dbReference type="InterPro" id="IPR036390">
    <property type="entry name" value="WH_DNA-bd_sf"/>
</dbReference>
<comment type="cofactor">
    <cofactor evidence="13">
        <name>Zn(2+)</name>
        <dbReference type="ChEBI" id="CHEBI:29105"/>
    </cofactor>
    <text evidence="13">Binds 1 zinc ion per subunit.</text>
</comment>
<dbReference type="Gene3D" id="1.10.10.10">
    <property type="entry name" value="Winged helix-like DNA-binding domain superfamily/Winged helix DNA-binding domain"/>
    <property type="match status" value="1"/>
</dbReference>
<feature type="binding site" evidence="13">
    <location>
        <position position="142"/>
    </location>
    <ligand>
        <name>Zn(2+)</name>
        <dbReference type="ChEBI" id="CHEBI:29105"/>
    </ligand>
</feature>
<keyword evidence="6" id="KW-0678">Repressor</keyword>
<evidence type="ECO:0000256" key="12">
    <source>
        <dbReference type="ARBA" id="ARBA00023163"/>
    </source>
</evidence>
<comment type="similarity">
    <text evidence="2">Belongs to the Fur family.</text>
</comment>
<dbReference type="GO" id="GO:0003700">
    <property type="term" value="F:DNA-binding transcription factor activity"/>
    <property type="evidence" value="ECO:0007669"/>
    <property type="project" value="InterPro"/>
</dbReference>
<comment type="subunit">
    <text evidence="3">Homodimer.</text>
</comment>
<dbReference type="Proteomes" id="UP000525298">
    <property type="component" value="Unassembled WGS sequence"/>
</dbReference>
<evidence type="ECO:0000256" key="1">
    <source>
        <dbReference type="ARBA" id="ARBA00004496"/>
    </source>
</evidence>
<dbReference type="GO" id="GO:0005829">
    <property type="term" value="C:cytosol"/>
    <property type="evidence" value="ECO:0007669"/>
    <property type="project" value="TreeGrafter"/>
</dbReference>
<evidence type="ECO:0000256" key="5">
    <source>
        <dbReference type="ARBA" id="ARBA00022490"/>
    </source>
</evidence>
<reference evidence="16 17" key="1">
    <citation type="submission" date="2020-07" db="EMBL/GenBank/DDBJ databases">
        <title>Genomic Encyclopedia of Type Strains, Phase IV (KMG-IV): sequencing the most valuable type-strain genomes for metagenomic binning, comparative biology and taxonomic classification.</title>
        <authorList>
            <person name="Goeker M."/>
        </authorList>
    </citation>
    <scope>NUCLEOTIDE SEQUENCE [LARGE SCALE GENOMIC DNA]</scope>
    <source>
        <strain evidence="16 17">DSM 17721</strain>
    </source>
</reference>
<dbReference type="GO" id="GO:0045892">
    <property type="term" value="P:negative regulation of DNA-templated transcription"/>
    <property type="evidence" value="ECO:0007669"/>
    <property type="project" value="TreeGrafter"/>
</dbReference>
<evidence type="ECO:0000256" key="8">
    <source>
        <dbReference type="ARBA" id="ARBA00022833"/>
    </source>
</evidence>
<evidence type="ECO:0000256" key="3">
    <source>
        <dbReference type="ARBA" id="ARBA00011738"/>
    </source>
</evidence>
<feature type="binding site" evidence="13">
    <location>
        <position position="145"/>
    </location>
    <ligand>
        <name>Zn(2+)</name>
        <dbReference type="ChEBI" id="CHEBI:29105"/>
    </ligand>
</feature>
<dbReference type="Pfam" id="PF04023">
    <property type="entry name" value="FeoA"/>
    <property type="match status" value="1"/>
</dbReference>
<dbReference type="Gene3D" id="3.30.1490.190">
    <property type="match status" value="1"/>
</dbReference>
<feature type="binding site" evidence="14">
    <location>
        <position position="134"/>
    </location>
    <ligand>
        <name>Fe cation</name>
        <dbReference type="ChEBI" id="CHEBI:24875"/>
    </ligand>
</feature>
<evidence type="ECO:0000256" key="11">
    <source>
        <dbReference type="ARBA" id="ARBA00023125"/>
    </source>
</evidence>
<evidence type="ECO:0000256" key="9">
    <source>
        <dbReference type="ARBA" id="ARBA00023004"/>
    </source>
</evidence>
<dbReference type="GO" id="GO:1900376">
    <property type="term" value="P:regulation of secondary metabolite biosynthetic process"/>
    <property type="evidence" value="ECO:0007669"/>
    <property type="project" value="TreeGrafter"/>
</dbReference>
<evidence type="ECO:0000256" key="14">
    <source>
        <dbReference type="PIRSR" id="PIRSR602481-2"/>
    </source>
</evidence>
<dbReference type="SMART" id="SM00899">
    <property type="entry name" value="FeoA"/>
    <property type="match status" value="1"/>
</dbReference>